<organism evidence="1 2">
    <name type="scientific">Dendrothele bispora (strain CBS 962.96)</name>
    <dbReference type="NCBI Taxonomy" id="1314807"/>
    <lineage>
        <taxon>Eukaryota</taxon>
        <taxon>Fungi</taxon>
        <taxon>Dikarya</taxon>
        <taxon>Basidiomycota</taxon>
        <taxon>Agaricomycotina</taxon>
        <taxon>Agaricomycetes</taxon>
        <taxon>Agaricomycetidae</taxon>
        <taxon>Agaricales</taxon>
        <taxon>Agaricales incertae sedis</taxon>
        <taxon>Dendrothele</taxon>
    </lineage>
</organism>
<accession>A0A4V6T5A1</accession>
<proteinExistence type="predicted"/>
<sequence length="144" mass="16817">IQDSLHLCKTARNNLYTGARCLILGDYCANYPMVRDTLGSHTESPIFRRDFIKYDKQDDNAAARLFSGAMLKHATVEPSEYMGLIVYFFIFGEFVNSYQSRRMSHHDRATIVIRTLLFIEQWKLFLQKKKGIRTIFSLYFTSLV</sequence>
<reference evidence="1 2" key="1">
    <citation type="journal article" date="2019" name="Nat. Ecol. Evol.">
        <title>Megaphylogeny resolves global patterns of mushroom evolution.</title>
        <authorList>
            <person name="Varga T."/>
            <person name="Krizsan K."/>
            <person name="Foldi C."/>
            <person name="Dima B."/>
            <person name="Sanchez-Garcia M."/>
            <person name="Sanchez-Ramirez S."/>
            <person name="Szollosi G.J."/>
            <person name="Szarkandi J.G."/>
            <person name="Papp V."/>
            <person name="Albert L."/>
            <person name="Andreopoulos W."/>
            <person name="Angelini C."/>
            <person name="Antonin V."/>
            <person name="Barry K.W."/>
            <person name="Bougher N.L."/>
            <person name="Buchanan P."/>
            <person name="Buyck B."/>
            <person name="Bense V."/>
            <person name="Catcheside P."/>
            <person name="Chovatia M."/>
            <person name="Cooper J."/>
            <person name="Damon W."/>
            <person name="Desjardin D."/>
            <person name="Finy P."/>
            <person name="Geml J."/>
            <person name="Haridas S."/>
            <person name="Hughes K."/>
            <person name="Justo A."/>
            <person name="Karasinski D."/>
            <person name="Kautmanova I."/>
            <person name="Kiss B."/>
            <person name="Kocsube S."/>
            <person name="Kotiranta H."/>
            <person name="LaButti K.M."/>
            <person name="Lechner B.E."/>
            <person name="Liimatainen K."/>
            <person name="Lipzen A."/>
            <person name="Lukacs Z."/>
            <person name="Mihaltcheva S."/>
            <person name="Morgado L.N."/>
            <person name="Niskanen T."/>
            <person name="Noordeloos M.E."/>
            <person name="Ohm R.A."/>
            <person name="Ortiz-Santana B."/>
            <person name="Ovrebo C."/>
            <person name="Racz N."/>
            <person name="Riley R."/>
            <person name="Savchenko A."/>
            <person name="Shiryaev A."/>
            <person name="Soop K."/>
            <person name="Spirin V."/>
            <person name="Szebenyi C."/>
            <person name="Tomsovsky M."/>
            <person name="Tulloss R.E."/>
            <person name="Uehling J."/>
            <person name="Grigoriev I.V."/>
            <person name="Vagvolgyi C."/>
            <person name="Papp T."/>
            <person name="Martin F.M."/>
            <person name="Miettinen O."/>
            <person name="Hibbett D.S."/>
            <person name="Nagy L.G."/>
        </authorList>
    </citation>
    <scope>NUCLEOTIDE SEQUENCE [LARGE SCALE GENOMIC DNA]</scope>
    <source>
        <strain evidence="1 2">CBS 962.96</strain>
    </source>
</reference>
<feature type="non-terminal residue" evidence="1">
    <location>
        <position position="1"/>
    </location>
</feature>
<dbReference type="Proteomes" id="UP000297245">
    <property type="component" value="Unassembled WGS sequence"/>
</dbReference>
<dbReference type="AlphaFoldDB" id="A0A4V6T5A1"/>
<evidence type="ECO:0000313" key="2">
    <source>
        <dbReference type="Proteomes" id="UP000297245"/>
    </source>
</evidence>
<evidence type="ECO:0000313" key="1">
    <source>
        <dbReference type="EMBL" id="THU91005.1"/>
    </source>
</evidence>
<name>A0A4V6T5A1_DENBC</name>
<gene>
    <name evidence="1" type="ORF">K435DRAFT_675014</name>
</gene>
<dbReference type="EMBL" id="ML179318">
    <property type="protein sequence ID" value="THU91005.1"/>
    <property type="molecule type" value="Genomic_DNA"/>
</dbReference>
<dbReference type="OrthoDB" id="3268677at2759"/>
<keyword evidence="2" id="KW-1185">Reference proteome</keyword>
<protein>
    <submittedName>
        <fullName evidence="1">Uncharacterized protein</fullName>
    </submittedName>
</protein>